<dbReference type="EMBL" id="NWTM01000006">
    <property type="protein sequence ID" value="RYC38847.1"/>
    <property type="molecule type" value="Genomic_DNA"/>
</dbReference>
<sequence length="148" mass="17475">MKYSYRVAKYRSIDDGGNPHSSPDEWTSFFDVGDKVDIDEYHRVENQYIDFISEACSFFSVNELRLKDLELNGDVNYSDNQKIKLNFIEGVVKSVLREEVWCKLVSDSIEFHFGYDFYIYFLSRNNPESFIKKLNSPLTVQEYISPYI</sequence>
<dbReference type="RefSeq" id="WP_131535169.1">
    <property type="nucleotide sequence ID" value="NZ_JBEHFA010000020.1"/>
</dbReference>
<keyword evidence="2" id="KW-1185">Reference proteome</keyword>
<evidence type="ECO:0000313" key="2">
    <source>
        <dbReference type="Proteomes" id="UP001138460"/>
    </source>
</evidence>
<protein>
    <submittedName>
        <fullName evidence="1">Uncharacterized protein</fullName>
    </submittedName>
</protein>
<dbReference type="OrthoDB" id="286090at2"/>
<reference evidence="1 2" key="1">
    <citation type="journal article" date="2018" name="Syst. Appl. Microbiol.">
        <title>Pectobacterium zantedeschiae sp. nov. a new species of a soft rot pathogen isolated from Calla lily (Zantedeschia spp.).</title>
        <authorList>
            <person name="Waleron M."/>
            <person name="Misztak A."/>
            <person name="Waleron M."/>
            <person name="Franczuk M."/>
            <person name="Jonca J."/>
            <person name="Wielgomas B."/>
            <person name="Mikicinski A."/>
            <person name="Popovic T."/>
            <person name="Waleron K."/>
        </authorList>
    </citation>
    <scope>NUCLEOTIDE SEQUENCE [LARGE SCALE GENOMIC DNA]</scope>
    <source>
        <strain evidence="1 2">9M</strain>
    </source>
</reference>
<gene>
    <name evidence="1" type="ORF">CLR69_21570</name>
</gene>
<name>A0A9X8JE34_9GAMM</name>
<proteinExistence type="predicted"/>
<dbReference type="AlphaFoldDB" id="A0A9X8JE34"/>
<dbReference type="Proteomes" id="UP001138460">
    <property type="component" value="Unassembled WGS sequence"/>
</dbReference>
<comment type="caution">
    <text evidence="1">The sequence shown here is derived from an EMBL/GenBank/DDBJ whole genome shotgun (WGS) entry which is preliminary data.</text>
</comment>
<organism evidence="1 2">
    <name type="scientific">Pectobacterium zantedeschiae</name>
    <dbReference type="NCBI Taxonomy" id="2034769"/>
    <lineage>
        <taxon>Bacteria</taxon>
        <taxon>Pseudomonadati</taxon>
        <taxon>Pseudomonadota</taxon>
        <taxon>Gammaproteobacteria</taxon>
        <taxon>Enterobacterales</taxon>
        <taxon>Pectobacteriaceae</taxon>
        <taxon>Pectobacterium</taxon>
    </lineage>
</organism>
<evidence type="ECO:0000313" key="1">
    <source>
        <dbReference type="EMBL" id="RYC38847.1"/>
    </source>
</evidence>
<accession>A0A9X8JE34</accession>